<dbReference type="Pfam" id="PF12799">
    <property type="entry name" value="LRR_4"/>
    <property type="match status" value="1"/>
</dbReference>
<dbReference type="SUPFAM" id="SSF52058">
    <property type="entry name" value="L domain-like"/>
    <property type="match status" value="1"/>
</dbReference>
<feature type="compositionally biased region" description="Polar residues" evidence="4">
    <location>
        <begin position="349"/>
        <end position="363"/>
    </location>
</feature>
<keyword evidence="2" id="KW-0433">Leucine-rich repeat</keyword>
<dbReference type="InterPro" id="IPR001611">
    <property type="entry name" value="Leu-rich_rpt"/>
</dbReference>
<accession>A0A250WZE8</accession>
<dbReference type="GO" id="GO:0005930">
    <property type="term" value="C:axoneme"/>
    <property type="evidence" value="ECO:0007669"/>
    <property type="project" value="UniProtKB-SubCell"/>
</dbReference>
<reference evidence="5 6" key="1">
    <citation type="submission" date="2017-08" db="EMBL/GenBank/DDBJ databases">
        <title>Acidophilic green algal genome provides insights into adaptation to an acidic environment.</title>
        <authorList>
            <person name="Hirooka S."/>
            <person name="Hirose Y."/>
            <person name="Kanesaki Y."/>
            <person name="Higuchi S."/>
            <person name="Fujiwara T."/>
            <person name="Onuma R."/>
            <person name="Era A."/>
            <person name="Ohbayashi R."/>
            <person name="Uzuka A."/>
            <person name="Nozaki H."/>
            <person name="Yoshikawa H."/>
            <person name="Miyagishima S.Y."/>
        </authorList>
    </citation>
    <scope>NUCLEOTIDE SEQUENCE [LARGE SCALE GENOMIC DNA]</scope>
    <source>
        <strain evidence="5 6">NIES-2499</strain>
    </source>
</reference>
<evidence type="ECO:0000256" key="3">
    <source>
        <dbReference type="ARBA" id="ARBA00022737"/>
    </source>
</evidence>
<dbReference type="InterPro" id="IPR025875">
    <property type="entry name" value="Leu-rich_rpt_4"/>
</dbReference>
<dbReference type="InterPro" id="IPR040091">
    <property type="entry name" value="LRRC56"/>
</dbReference>
<comment type="caution">
    <text evidence="5">The sequence shown here is derived from an EMBL/GenBank/DDBJ whole genome shotgun (WGS) entry which is preliminary data.</text>
</comment>
<comment type="subcellular location">
    <subcellularLocation>
        <location evidence="1">Cytoplasm</location>
        <location evidence="1">Cytoskeleton</location>
        <location evidence="1">Cilium axoneme</location>
    </subcellularLocation>
</comment>
<name>A0A250WZE8_9CHLO</name>
<sequence>MALLLDNPTPVGGGRAVDATEQQWELMAFSRQDEDAYLRALTGVDSLDLARSLRIVANTSVTTVSHLGEKLQNLQELNLSGSVLETVRDLGTGFRALKVLWVSRCSLSGLEGLAAMPALRELYASYNDISDLQPLDSCSELEVLDLEGNCIDDMDGLELIHSVCPQIQSLTLAGNPISSSPDYHSNAARLIPSLKYLDDQNVSTPSSPTKTLTLKGSGRFAAPLSMSLSASGTLPACLSTGPDSELELVRDAIKHARVGVDSREFHELEMTLLTAAELPPEDAQPSTSMLPVSAGSWLRCSQQGSLPSLFRNQSLSSNTDSPPASSSSSTRLGSSSRGMGVERQMFVPSCSSSQRHLIRQRSSGIARPPSARPFSSRPGPSSNSAGGLYWKKNRLGSGGSLGSRTTATVDEDDEDAASALTFGVSGSAATLGGSLAKDLRRRKKASVWASTLISNQGALSNGAATAAAISVEAATASSPADIAGSSSRAEDIVADSGGLEALRVSFDTSRLMEELKKWKVTSADIALSTADDAASGSVTAWAELSSSSGAEDADFEQLPIGRLEPGSLAIPEESGSDHDLESVDLKSSDNRRLQRSPSAFDSLVKESSALTMTNSISSLPLRSHVAQLLVGSPAPASASPADGKRNAAPSAALSRQVPSRFPNDPMSPQQLIHTPKLSSAVFSPKAMPQATVGGAAGSLLGPNSRSSKMTLCKVLLEASGKCPASQLLSDGYPVDTHGSCNGHESLSIKSRPLLMEEYQRSSRRDNPLFSASDSVAEVDDVGLQRSDHQAIPAYYQHSLSQSRNSVAHTLETDLMSLNPQPVLRYHQLDDNSSDWDM</sequence>
<dbReference type="PANTHER" id="PTHR22708">
    <property type="entry name" value="LEUCINE-RICH REPEAT-CONTAINING PROTEIN 56"/>
    <property type="match status" value="1"/>
</dbReference>
<evidence type="ECO:0000256" key="1">
    <source>
        <dbReference type="ARBA" id="ARBA00004430"/>
    </source>
</evidence>
<evidence type="ECO:0000313" key="6">
    <source>
        <dbReference type="Proteomes" id="UP000232323"/>
    </source>
</evidence>
<dbReference type="OrthoDB" id="676979at2759"/>
<dbReference type="InterPro" id="IPR032675">
    <property type="entry name" value="LRR_dom_sf"/>
</dbReference>
<evidence type="ECO:0000313" key="5">
    <source>
        <dbReference type="EMBL" id="GAX76224.1"/>
    </source>
</evidence>
<keyword evidence="6" id="KW-1185">Reference proteome</keyword>
<feature type="region of interest" description="Disordered" evidence="4">
    <location>
        <begin position="308"/>
        <end position="389"/>
    </location>
</feature>
<protein>
    <recommendedName>
        <fullName evidence="7">Leucine-rich repeat-containing protein 56</fullName>
    </recommendedName>
</protein>
<dbReference type="AlphaFoldDB" id="A0A250WZE8"/>
<feature type="compositionally biased region" description="Low complexity" evidence="4">
    <location>
        <begin position="314"/>
        <end position="338"/>
    </location>
</feature>
<dbReference type="STRING" id="1157962.A0A250WZE8"/>
<keyword evidence="3" id="KW-0677">Repeat</keyword>
<evidence type="ECO:0008006" key="7">
    <source>
        <dbReference type="Google" id="ProtNLM"/>
    </source>
</evidence>
<evidence type="ECO:0000256" key="4">
    <source>
        <dbReference type="SAM" id="MobiDB-lite"/>
    </source>
</evidence>
<organism evidence="5 6">
    <name type="scientific">Chlamydomonas eustigma</name>
    <dbReference type="NCBI Taxonomy" id="1157962"/>
    <lineage>
        <taxon>Eukaryota</taxon>
        <taxon>Viridiplantae</taxon>
        <taxon>Chlorophyta</taxon>
        <taxon>core chlorophytes</taxon>
        <taxon>Chlorophyceae</taxon>
        <taxon>CS clade</taxon>
        <taxon>Chlamydomonadales</taxon>
        <taxon>Chlamydomonadaceae</taxon>
        <taxon>Chlamydomonas</taxon>
    </lineage>
</organism>
<feature type="region of interest" description="Disordered" evidence="4">
    <location>
        <begin position="633"/>
        <end position="664"/>
    </location>
</feature>
<gene>
    <name evidence="5" type="ORF">CEUSTIGMA_g3668.t1</name>
</gene>
<feature type="region of interest" description="Disordered" evidence="4">
    <location>
        <begin position="566"/>
        <end position="598"/>
    </location>
</feature>
<proteinExistence type="predicted"/>
<dbReference type="EMBL" id="BEGY01000016">
    <property type="protein sequence ID" value="GAX76224.1"/>
    <property type="molecule type" value="Genomic_DNA"/>
</dbReference>
<feature type="compositionally biased region" description="Low complexity" evidence="4">
    <location>
        <begin position="366"/>
        <end position="387"/>
    </location>
</feature>
<evidence type="ECO:0000256" key="2">
    <source>
        <dbReference type="ARBA" id="ARBA00022614"/>
    </source>
</evidence>
<dbReference type="Gene3D" id="3.80.10.10">
    <property type="entry name" value="Ribonuclease Inhibitor"/>
    <property type="match status" value="1"/>
</dbReference>
<feature type="compositionally biased region" description="Basic and acidic residues" evidence="4">
    <location>
        <begin position="575"/>
        <end position="592"/>
    </location>
</feature>
<dbReference type="PANTHER" id="PTHR22708:SF0">
    <property type="entry name" value="LEUCINE-RICH REPEAT-CONTAINING PROTEIN 56"/>
    <property type="match status" value="1"/>
</dbReference>
<dbReference type="Proteomes" id="UP000232323">
    <property type="component" value="Unassembled WGS sequence"/>
</dbReference>
<dbReference type="PROSITE" id="PS51450">
    <property type="entry name" value="LRR"/>
    <property type="match status" value="2"/>
</dbReference>